<dbReference type="PROSITE" id="PS00086">
    <property type="entry name" value="CYTOCHROME_P450"/>
    <property type="match status" value="1"/>
</dbReference>
<dbReference type="Gene3D" id="1.10.630.10">
    <property type="entry name" value="Cytochrome P450"/>
    <property type="match status" value="1"/>
</dbReference>
<dbReference type="SUPFAM" id="SSF48264">
    <property type="entry name" value="Cytochrome P450"/>
    <property type="match status" value="1"/>
</dbReference>
<dbReference type="InterPro" id="IPR002397">
    <property type="entry name" value="Cyt_P450_B"/>
</dbReference>
<protein>
    <submittedName>
        <fullName evidence="3">Cytochrome P450</fullName>
    </submittedName>
</protein>
<dbReference type="Proteomes" id="UP000002169">
    <property type="component" value="Chromosome 3"/>
</dbReference>
<dbReference type="KEGG" id="bcm:Bcenmc03_6858"/>
<keyword evidence="2" id="KW-0349">Heme</keyword>
<keyword evidence="2" id="KW-0408">Iron</keyword>
<comment type="similarity">
    <text evidence="1 2">Belongs to the cytochrome P450 family.</text>
</comment>
<dbReference type="InterPro" id="IPR001128">
    <property type="entry name" value="Cyt_P450"/>
</dbReference>
<gene>
    <name evidence="3" type="ordered locus">Bcenmc03_6858</name>
</gene>
<keyword evidence="2" id="KW-0479">Metal-binding</keyword>
<dbReference type="RefSeq" id="WP_012337324.1">
    <property type="nucleotide sequence ID" value="NC_010512.1"/>
</dbReference>
<dbReference type="InterPro" id="IPR017972">
    <property type="entry name" value="Cyt_P450_CS"/>
</dbReference>
<dbReference type="PRINTS" id="PR00385">
    <property type="entry name" value="P450"/>
</dbReference>
<evidence type="ECO:0000256" key="1">
    <source>
        <dbReference type="ARBA" id="ARBA00010617"/>
    </source>
</evidence>
<keyword evidence="2" id="KW-0503">Monooxygenase</keyword>
<dbReference type="PANTHER" id="PTHR46696">
    <property type="entry name" value="P450, PUTATIVE (EUROFUNG)-RELATED"/>
    <property type="match status" value="1"/>
</dbReference>
<dbReference type="Pfam" id="PF00067">
    <property type="entry name" value="p450"/>
    <property type="match status" value="1"/>
</dbReference>
<keyword evidence="2" id="KW-0560">Oxidoreductase</keyword>
<dbReference type="GO" id="GO:0020037">
    <property type="term" value="F:heme binding"/>
    <property type="evidence" value="ECO:0007669"/>
    <property type="project" value="InterPro"/>
</dbReference>
<dbReference type="EMBL" id="CP000960">
    <property type="protein sequence ID" value="ACA95962.1"/>
    <property type="molecule type" value="Genomic_DNA"/>
</dbReference>
<dbReference type="GO" id="GO:0005506">
    <property type="term" value="F:iron ion binding"/>
    <property type="evidence" value="ECO:0007669"/>
    <property type="project" value="InterPro"/>
</dbReference>
<dbReference type="InterPro" id="IPR036396">
    <property type="entry name" value="Cyt_P450_sf"/>
</dbReference>
<dbReference type="CDD" id="cd11035">
    <property type="entry name" value="P450cam-like"/>
    <property type="match status" value="1"/>
</dbReference>
<evidence type="ECO:0000313" key="4">
    <source>
        <dbReference type="Proteomes" id="UP000002169"/>
    </source>
</evidence>
<evidence type="ECO:0000313" key="3">
    <source>
        <dbReference type="EMBL" id="ACA95962.1"/>
    </source>
</evidence>
<dbReference type="PANTHER" id="PTHR46696:SF6">
    <property type="entry name" value="P450, PUTATIVE (EUROFUNG)-RELATED"/>
    <property type="match status" value="1"/>
</dbReference>
<organism evidence="3 4">
    <name type="scientific">Burkholderia orbicola (strain MC0-3)</name>
    <dbReference type="NCBI Taxonomy" id="406425"/>
    <lineage>
        <taxon>Bacteria</taxon>
        <taxon>Pseudomonadati</taxon>
        <taxon>Pseudomonadota</taxon>
        <taxon>Betaproteobacteria</taxon>
        <taxon>Burkholderiales</taxon>
        <taxon>Burkholderiaceae</taxon>
        <taxon>Burkholderia</taxon>
        <taxon>Burkholderia cepacia complex</taxon>
        <taxon>Burkholderia orbicola</taxon>
    </lineage>
</organism>
<evidence type="ECO:0000256" key="2">
    <source>
        <dbReference type="RuleBase" id="RU000461"/>
    </source>
</evidence>
<dbReference type="HOGENOM" id="CLU_033716_0_1_4"/>
<name>B1KCL5_BURO0</name>
<proteinExistence type="inferred from homology"/>
<dbReference type="AlphaFoldDB" id="B1KCL5"/>
<dbReference type="PRINTS" id="PR00359">
    <property type="entry name" value="BP450"/>
</dbReference>
<reference evidence="4" key="1">
    <citation type="submission" date="2008-02" db="EMBL/GenBank/DDBJ databases">
        <title>Complete sequence of chromosome 3 of Burkholderia cenocepacia MC0-3.</title>
        <authorList>
            <person name="Copeland A."/>
            <person name="Lucas S."/>
            <person name="Lapidus A."/>
            <person name="Barry K."/>
            <person name="Bruce D."/>
            <person name="Goodwin L."/>
            <person name="Glavina del Rio T."/>
            <person name="Dalin E."/>
            <person name="Tice H."/>
            <person name="Pitluck S."/>
            <person name="Chain P."/>
            <person name="Malfatti S."/>
            <person name="Shin M."/>
            <person name="Vergez L."/>
            <person name="Schmutz J."/>
            <person name="Larimer F."/>
            <person name="Land M."/>
            <person name="Hauser L."/>
            <person name="Kyrpides N."/>
            <person name="Mikhailova N."/>
            <person name="Tiedje J."/>
            <person name="Richardson P."/>
        </authorList>
    </citation>
    <scope>NUCLEOTIDE SEQUENCE [LARGE SCALE GENOMIC DNA]</scope>
    <source>
        <strain evidence="4">MC0-3</strain>
    </source>
</reference>
<accession>B1KCL5</accession>
<dbReference type="GO" id="GO:0004497">
    <property type="term" value="F:monooxygenase activity"/>
    <property type="evidence" value="ECO:0007669"/>
    <property type="project" value="UniProtKB-KW"/>
</dbReference>
<sequence length="409" mass="45309">MSAVGHGATPEQAPVPSHVSPERVFDIDIYHPPGAEGDYHLSLKKLHAEGIPDIFWTPRNGGHWVATRGDDIYNILKDYENFSSKQLTVPLVEHQPLPPIFFDPPQHTAYRALIAPAFMPQAIGKLEEKARELAIELIEDFYPAGEVEFVSRFAQHLPIAIFMNMVALPAEDREYLLGLADKMVRPVDANEKLAALGAIFQYLGAKIAERRANPGDDLISKIVNSTIDGRALTDDEVRGLCGLVLIGGLDTVASAMGFIANFLAGSPAHRKQLIDNPALTQKAVDELLRRFPVVNQGRRITHDFEYKGVQLKAGDMIILPTTLHGLDERKFEDPLTVDFSRTPPIHSTFGNGPHRCPGSFLARVELKVFLQEWLKRIPDFQVKPGAKAGVHGGVNGTLYYLPLVWKVTR</sequence>
<dbReference type="GO" id="GO:0016705">
    <property type="term" value="F:oxidoreductase activity, acting on paired donors, with incorporation or reduction of molecular oxygen"/>
    <property type="evidence" value="ECO:0007669"/>
    <property type="project" value="InterPro"/>
</dbReference>